<dbReference type="EMBL" id="JBBKZS010000001">
    <property type="protein sequence ID" value="MEJ8853430.1"/>
    <property type="molecule type" value="Genomic_DNA"/>
</dbReference>
<sequence>MNPLLKLQLDVAFAERAARYVTYAYAQERLARAFAAELSGYGDGPSDGEFEQLAAALTYSHNADVAYLALLGQATRELIEHVKSPPAQRTTNRRGWFLNPQR</sequence>
<accession>A0ABU8X2W9</accession>
<gene>
    <name evidence="1" type="ORF">WKW79_02550</name>
</gene>
<proteinExistence type="predicted"/>
<evidence type="ECO:0000313" key="2">
    <source>
        <dbReference type="Proteomes" id="UP001367030"/>
    </source>
</evidence>
<keyword evidence="2" id="KW-1185">Reference proteome</keyword>
<evidence type="ECO:0000313" key="1">
    <source>
        <dbReference type="EMBL" id="MEJ8853430.1"/>
    </source>
</evidence>
<protein>
    <submittedName>
        <fullName evidence="1">Uncharacterized protein</fullName>
    </submittedName>
</protein>
<dbReference type="RefSeq" id="WP_340333520.1">
    <property type="nucleotide sequence ID" value="NZ_JBBKZS010000001.1"/>
</dbReference>
<dbReference type="Proteomes" id="UP001367030">
    <property type="component" value="Unassembled WGS sequence"/>
</dbReference>
<organism evidence="1 2">
    <name type="scientific">Variovorax robiniae</name>
    <dbReference type="NCBI Taxonomy" id="1836199"/>
    <lineage>
        <taxon>Bacteria</taxon>
        <taxon>Pseudomonadati</taxon>
        <taxon>Pseudomonadota</taxon>
        <taxon>Betaproteobacteria</taxon>
        <taxon>Burkholderiales</taxon>
        <taxon>Comamonadaceae</taxon>
        <taxon>Variovorax</taxon>
    </lineage>
</organism>
<comment type="caution">
    <text evidence="1">The sequence shown here is derived from an EMBL/GenBank/DDBJ whole genome shotgun (WGS) entry which is preliminary data.</text>
</comment>
<name>A0ABU8X2W9_9BURK</name>
<reference evidence="1 2" key="1">
    <citation type="submission" date="2024-03" db="EMBL/GenBank/DDBJ databases">
        <title>Novel species of the genus Variovorax.</title>
        <authorList>
            <person name="Liu Q."/>
            <person name="Xin Y.-H."/>
        </authorList>
    </citation>
    <scope>NUCLEOTIDE SEQUENCE [LARGE SCALE GENOMIC DNA]</scope>
    <source>
        <strain evidence="1 2">KACC 18901</strain>
    </source>
</reference>